<protein>
    <submittedName>
        <fullName evidence="1">Uncharacterized protein</fullName>
    </submittedName>
</protein>
<reference evidence="1 2" key="1">
    <citation type="submission" date="2020-09" db="EMBL/GenBank/DDBJ databases">
        <title>Sphingomonas sp., a new species isolated from pork steak.</title>
        <authorList>
            <person name="Heidler von Heilborn D."/>
        </authorList>
    </citation>
    <scope>NUCLEOTIDE SEQUENCE [LARGE SCALE GENOMIC DNA]</scope>
    <source>
        <strain evidence="2">S8-3T</strain>
    </source>
</reference>
<accession>A0A7H0LLW4</accession>
<keyword evidence="2" id="KW-1185">Reference proteome</keyword>
<name>A0A7H0LLW4_9SPHN</name>
<proteinExistence type="predicted"/>
<dbReference type="Proteomes" id="UP000516148">
    <property type="component" value="Chromosome"/>
</dbReference>
<evidence type="ECO:0000313" key="1">
    <source>
        <dbReference type="EMBL" id="QNQ10667.1"/>
    </source>
</evidence>
<dbReference type="AlphaFoldDB" id="A0A7H0LLW4"/>
<dbReference type="EMBL" id="CP061038">
    <property type="protein sequence ID" value="QNQ10667.1"/>
    <property type="molecule type" value="Genomic_DNA"/>
</dbReference>
<dbReference type="KEGG" id="spap:H3Z74_05575"/>
<evidence type="ECO:0000313" key="2">
    <source>
        <dbReference type="Proteomes" id="UP000516148"/>
    </source>
</evidence>
<organism evidence="1 2">
    <name type="scientific">Sphingomonas alpina</name>
    <dbReference type="NCBI Taxonomy" id="653931"/>
    <lineage>
        <taxon>Bacteria</taxon>
        <taxon>Pseudomonadati</taxon>
        <taxon>Pseudomonadota</taxon>
        <taxon>Alphaproteobacteria</taxon>
        <taxon>Sphingomonadales</taxon>
        <taxon>Sphingomonadaceae</taxon>
        <taxon>Sphingomonas</taxon>
    </lineage>
</organism>
<gene>
    <name evidence="1" type="ORF">H3Z74_05575</name>
</gene>
<dbReference type="RefSeq" id="WP_187762958.1">
    <property type="nucleotide sequence ID" value="NZ_CP061038.1"/>
</dbReference>
<sequence length="258" mass="27224">MLALLLQAGSPLPPSVTLGEAAAMSPTSLAGRLMPDRKLGPIVDVIFNGQGALTPPSKSLNRLWLVEQMVPFDATLCRSHVFNIEMKSDPDAKPYVDAVPTHPVKIEEYDRLWVPPTGVATAATCAAAPAQESGFGTGGLSLQQAAALVAQARNAFALAPRPGKIAISCKGDKGACGSNPRKTLAAIDWGTLAFVEQVNSKGDGYYVGDRKPADAPWGPAHVQFTFPYAADGATWVVTVDRKPAIAAARMDAQWAIYE</sequence>